<accession>A0A101T2H1</accession>
<dbReference type="Pfam" id="PF25637">
    <property type="entry name" value="DUF7942"/>
    <property type="match status" value="1"/>
</dbReference>
<comment type="caution">
    <text evidence="2">The sequence shown here is derived from an EMBL/GenBank/DDBJ whole genome shotgun (WGS) entry which is preliminary data.</text>
</comment>
<dbReference type="Proteomes" id="UP000052982">
    <property type="component" value="Unassembled WGS sequence"/>
</dbReference>
<dbReference type="AlphaFoldDB" id="A0A101T2H1"/>
<organism evidence="2 3">
    <name type="scientific">Streptomyces griseoruber</name>
    <dbReference type="NCBI Taxonomy" id="1943"/>
    <lineage>
        <taxon>Bacteria</taxon>
        <taxon>Bacillati</taxon>
        <taxon>Actinomycetota</taxon>
        <taxon>Actinomycetes</taxon>
        <taxon>Kitasatosporales</taxon>
        <taxon>Streptomycetaceae</taxon>
        <taxon>Streptomyces</taxon>
    </lineage>
</organism>
<feature type="transmembrane region" description="Helical" evidence="1">
    <location>
        <begin position="20"/>
        <end position="41"/>
    </location>
</feature>
<feature type="transmembrane region" description="Helical" evidence="1">
    <location>
        <begin position="48"/>
        <end position="68"/>
    </location>
</feature>
<keyword evidence="1" id="KW-0812">Transmembrane</keyword>
<sequence length="99" mass="10505">MTDTVNDTVTDRLRHALTDVFALAYLGLCAALLIWALAVTLTDDSGESMAGVIPLLATAPAGLVLFWLPDHLSMLVLSVALGALVNATVIGWCARTLRR</sequence>
<feature type="transmembrane region" description="Helical" evidence="1">
    <location>
        <begin position="74"/>
        <end position="94"/>
    </location>
</feature>
<reference evidence="2 3" key="1">
    <citation type="submission" date="2015-10" db="EMBL/GenBank/DDBJ databases">
        <title>Draft genome sequence of Streptomyces griseoruber DSM 40281, type strain for the species Streptomyces griseoruber.</title>
        <authorList>
            <person name="Ruckert C."/>
            <person name="Winkler A."/>
            <person name="Kalinowski J."/>
            <person name="Kampfer P."/>
            <person name="Glaeser S."/>
        </authorList>
    </citation>
    <scope>NUCLEOTIDE SEQUENCE [LARGE SCALE GENOMIC DNA]</scope>
    <source>
        <strain evidence="2 3">DSM 40281</strain>
    </source>
</reference>
<protein>
    <submittedName>
        <fullName evidence="2">Uncharacterized protein</fullName>
    </submittedName>
</protein>
<keyword evidence="1" id="KW-1133">Transmembrane helix</keyword>
<keyword evidence="1" id="KW-0472">Membrane</keyword>
<dbReference type="EMBL" id="LMWW01000016">
    <property type="protein sequence ID" value="KUN84573.1"/>
    <property type="molecule type" value="Genomic_DNA"/>
</dbReference>
<evidence type="ECO:0000313" key="2">
    <source>
        <dbReference type="EMBL" id="KUN84573.1"/>
    </source>
</evidence>
<gene>
    <name evidence="2" type="ORF">AQJ64_13775</name>
</gene>
<name>A0A101T2H1_9ACTN</name>
<dbReference type="NCBIfam" id="NF046119">
    <property type="entry name" value="memb_SCO4225"/>
    <property type="match status" value="1"/>
</dbReference>
<dbReference type="RefSeq" id="WP_055637712.1">
    <property type="nucleotide sequence ID" value="NZ_JBIRTR010000007.1"/>
</dbReference>
<evidence type="ECO:0000313" key="3">
    <source>
        <dbReference type="Proteomes" id="UP000052982"/>
    </source>
</evidence>
<keyword evidence="3" id="KW-1185">Reference proteome</keyword>
<dbReference type="InterPro" id="IPR057702">
    <property type="entry name" value="DUF7942"/>
</dbReference>
<evidence type="ECO:0000256" key="1">
    <source>
        <dbReference type="SAM" id="Phobius"/>
    </source>
</evidence>
<proteinExistence type="predicted"/>
<dbReference type="STRING" id="1943.AQJ64_13775"/>